<evidence type="ECO:0000256" key="1">
    <source>
        <dbReference type="SAM" id="SignalP"/>
    </source>
</evidence>
<keyword evidence="2" id="KW-1185">Reference proteome</keyword>
<keyword evidence="1" id="KW-0732">Signal</keyword>
<dbReference type="AlphaFoldDB" id="A0A914YW78"/>
<dbReference type="Proteomes" id="UP000887577">
    <property type="component" value="Unplaced"/>
</dbReference>
<evidence type="ECO:0000313" key="2">
    <source>
        <dbReference type="Proteomes" id="UP000887577"/>
    </source>
</evidence>
<name>A0A914YW78_9BILA</name>
<feature type="chain" id="PRO_5036811140" evidence="1">
    <location>
        <begin position="20"/>
        <end position="106"/>
    </location>
</feature>
<reference evidence="3" key="1">
    <citation type="submission" date="2022-11" db="UniProtKB">
        <authorList>
            <consortium name="WormBaseParasite"/>
        </authorList>
    </citation>
    <scope>IDENTIFICATION</scope>
</reference>
<accession>A0A914YW78</accession>
<sequence>MKLLLCLIIAFSFCKTFKCLPVVVNSTETFAYPIVNAPVRGVSNVNDTDRLLFVENDTLPYKPSQNVEVPLHTVKLNNTNAMEMLHMFGNDSDIFEIITNDGERSL</sequence>
<organism evidence="2 3">
    <name type="scientific">Panagrolaimus superbus</name>
    <dbReference type="NCBI Taxonomy" id="310955"/>
    <lineage>
        <taxon>Eukaryota</taxon>
        <taxon>Metazoa</taxon>
        <taxon>Ecdysozoa</taxon>
        <taxon>Nematoda</taxon>
        <taxon>Chromadorea</taxon>
        <taxon>Rhabditida</taxon>
        <taxon>Tylenchina</taxon>
        <taxon>Panagrolaimomorpha</taxon>
        <taxon>Panagrolaimoidea</taxon>
        <taxon>Panagrolaimidae</taxon>
        <taxon>Panagrolaimus</taxon>
    </lineage>
</organism>
<evidence type="ECO:0000313" key="3">
    <source>
        <dbReference type="WBParaSite" id="PSU_v2.g2335.t1"/>
    </source>
</evidence>
<proteinExistence type="predicted"/>
<dbReference type="WBParaSite" id="PSU_v2.g2335.t1">
    <property type="protein sequence ID" value="PSU_v2.g2335.t1"/>
    <property type="gene ID" value="PSU_v2.g2335"/>
</dbReference>
<protein>
    <submittedName>
        <fullName evidence="3">Uncharacterized protein</fullName>
    </submittedName>
</protein>
<feature type="signal peptide" evidence="1">
    <location>
        <begin position="1"/>
        <end position="19"/>
    </location>
</feature>